<dbReference type="OrthoDB" id="9807606at2"/>
<comment type="similarity">
    <text evidence="1">Belongs to the enoyl-CoA hydratase/isomerase family.</text>
</comment>
<dbReference type="AlphaFoldDB" id="A0A4R1NFG9"/>
<dbReference type="Proteomes" id="UP000294555">
    <property type="component" value="Unassembled WGS sequence"/>
</dbReference>
<keyword evidence="2" id="KW-0456">Lyase</keyword>
<comment type="caution">
    <text evidence="3">The sequence shown here is derived from an EMBL/GenBank/DDBJ whole genome shotgun (WGS) entry which is preliminary data.</text>
</comment>
<dbReference type="GO" id="GO:0006635">
    <property type="term" value="P:fatty acid beta-oxidation"/>
    <property type="evidence" value="ECO:0007669"/>
    <property type="project" value="TreeGrafter"/>
</dbReference>
<dbReference type="FunFam" id="3.90.226.10:FF:000009">
    <property type="entry name" value="Carnitinyl-CoA dehydratase"/>
    <property type="match status" value="1"/>
</dbReference>
<dbReference type="Gene3D" id="1.10.12.10">
    <property type="entry name" value="Lyase 2-enoyl-coa Hydratase, Chain A, domain 2"/>
    <property type="match status" value="1"/>
</dbReference>
<name>A0A4R1NFG9_9GAMM</name>
<dbReference type="RefSeq" id="WP_132925538.1">
    <property type="nucleotide sequence ID" value="NZ_SJOI01000001.1"/>
</dbReference>
<evidence type="ECO:0000256" key="1">
    <source>
        <dbReference type="ARBA" id="ARBA00005254"/>
    </source>
</evidence>
<dbReference type="Pfam" id="PF00378">
    <property type="entry name" value="ECH_1"/>
    <property type="match status" value="1"/>
</dbReference>
<evidence type="ECO:0000256" key="2">
    <source>
        <dbReference type="ARBA" id="ARBA00023239"/>
    </source>
</evidence>
<reference evidence="3 4" key="1">
    <citation type="submission" date="2019-02" db="EMBL/GenBank/DDBJ databases">
        <title>Investigation of anaerobic lignin degradation for improved lignocellulosic biofuels.</title>
        <authorList>
            <person name="Deangelis K."/>
        </authorList>
    </citation>
    <scope>NUCLEOTIDE SEQUENCE [LARGE SCALE GENOMIC DNA]</scope>
    <source>
        <strain evidence="3 4">159R</strain>
    </source>
</reference>
<dbReference type="InterPro" id="IPR029045">
    <property type="entry name" value="ClpP/crotonase-like_dom_sf"/>
</dbReference>
<keyword evidence="4" id="KW-1185">Reference proteome</keyword>
<proteinExistence type="inferred from homology"/>
<evidence type="ECO:0000313" key="3">
    <source>
        <dbReference type="EMBL" id="TCL06272.1"/>
    </source>
</evidence>
<organism evidence="3 4">
    <name type="scientific">Sodalis ligni</name>
    <dbReference type="NCBI Taxonomy" id="2697027"/>
    <lineage>
        <taxon>Bacteria</taxon>
        <taxon>Pseudomonadati</taxon>
        <taxon>Pseudomonadota</taxon>
        <taxon>Gammaproteobacteria</taxon>
        <taxon>Enterobacterales</taxon>
        <taxon>Bruguierivoracaceae</taxon>
        <taxon>Sodalis</taxon>
    </lineage>
</organism>
<dbReference type="InterPro" id="IPR014748">
    <property type="entry name" value="Enoyl-CoA_hydra_C"/>
</dbReference>
<protein>
    <submittedName>
        <fullName evidence="3">Enoyl-CoA hydratase/carnithine racemase</fullName>
    </submittedName>
</protein>
<dbReference type="InterPro" id="IPR001753">
    <property type="entry name" value="Enoyl-CoA_hydra/iso"/>
</dbReference>
<dbReference type="Gene3D" id="3.90.226.10">
    <property type="entry name" value="2-enoyl-CoA Hydratase, Chain A, domain 1"/>
    <property type="match status" value="1"/>
</dbReference>
<dbReference type="EMBL" id="SJOI01000001">
    <property type="protein sequence ID" value="TCL06272.1"/>
    <property type="molecule type" value="Genomic_DNA"/>
</dbReference>
<gene>
    <name evidence="3" type="ORF">EZJ58_4510</name>
</gene>
<dbReference type="PANTHER" id="PTHR11941">
    <property type="entry name" value="ENOYL-COA HYDRATASE-RELATED"/>
    <property type="match status" value="1"/>
</dbReference>
<accession>A0A4R1NFG9</accession>
<dbReference type="CDD" id="cd06558">
    <property type="entry name" value="crotonase-like"/>
    <property type="match status" value="1"/>
</dbReference>
<sequence>MASPNGNVELEKRGNIAIVTLNRPEKLNALTPDMLSTLEEIARALDADTDIRAVVLTACGEKAFCVGADINIWSALQPLDMWRTWVRNGHRIFDAWATLRIPVIAAANGHAFGGGLELLATADIRVCEPGATFAFPEAGIATCPGWSGTQRVVKLIGSGMVKYMALTGNRISADKALQIGLIQEISAPGKACNAAIALAEKIATLAPVSVQLTKQLIDASLGINSAAIMEGMAGALAATTADAKEGLASFSERRHPLFKGE</sequence>
<evidence type="ECO:0000313" key="4">
    <source>
        <dbReference type="Proteomes" id="UP000294555"/>
    </source>
</evidence>
<dbReference type="PANTHER" id="PTHR11941:SF54">
    <property type="entry name" value="ENOYL-COA HYDRATASE, MITOCHONDRIAL"/>
    <property type="match status" value="1"/>
</dbReference>
<dbReference type="SUPFAM" id="SSF52096">
    <property type="entry name" value="ClpP/crotonase"/>
    <property type="match status" value="1"/>
</dbReference>
<dbReference type="GO" id="GO:0016829">
    <property type="term" value="F:lyase activity"/>
    <property type="evidence" value="ECO:0007669"/>
    <property type="project" value="UniProtKB-KW"/>
</dbReference>